<sequence length="86" mass="9231">MFDVNNLHGEEVFVEKEDANKEVNDEVQKVVEEIVEDINTAKLIVDAAQVSAAGEVNDASIATTHSAATTITIEEVTLAKAVSLTF</sequence>
<accession>A0A699UIY1</accession>
<proteinExistence type="predicted"/>
<dbReference type="EMBL" id="BKCJ011331361">
    <property type="protein sequence ID" value="GFD21661.1"/>
    <property type="molecule type" value="Genomic_DNA"/>
</dbReference>
<organism evidence="1">
    <name type="scientific">Tanacetum cinerariifolium</name>
    <name type="common">Dalmatian daisy</name>
    <name type="synonym">Chrysanthemum cinerariifolium</name>
    <dbReference type="NCBI Taxonomy" id="118510"/>
    <lineage>
        <taxon>Eukaryota</taxon>
        <taxon>Viridiplantae</taxon>
        <taxon>Streptophyta</taxon>
        <taxon>Embryophyta</taxon>
        <taxon>Tracheophyta</taxon>
        <taxon>Spermatophyta</taxon>
        <taxon>Magnoliopsida</taxon>
        <taxon>eudicotyledons</taxon>
        <taxon>Gunneridae</taxon>
        <taxon>Pentapetalae</taxon>
        <taxon>asterids</taxon>
        <taxon>campanulids</taxon>
        <taxon>Asterales</taxon>
        <taxon>Asteraceae</taxon>
        <taxon>Asteroideae</taxon>
        <taxon>Anthemideae</taxon>
        <taxon>Anthemidinae</taxon>
        <taxon>Tanacetum</taxon>
    </lineage>
</organism>
<name>A0A699UIY1_TANCI</name>
<reference evidence="1" key="1">
    <citation type="journal article" date="2019" name="Sci. Rep.">
        <title>Draft genome of Tanacetum cinerariifolium, the natural source of mosquito coil.</title>
        <authorList>
            <person name="Yamashiro T."/>
            <person name="Shiraishi A."/>
            <person name="Satake H."/>
            <person name="Nakayama K."/>
        </authorList>
    </citation>
    <scope>NUCLEOTIDE SEQUENCE</scope>
</reference>
<evidence type="ECO:0000313" key="1">
    <source>
        <dbReference type="EMBL" id="GFD21661.1"/>
    </source>
</evidence>
<protein>
    <submittedName>
        <fullName evidence="1">Uncharacterized protein</fullName>
    </submittedName>
</protein>
<dbReference type="AlphaFoldDB" id="A0A699UIY1"/>
<gene>
    <name evidence="1" type="ORF">Tci_893630</name>
</gene>
<comment type="caution">
    <text evidence="1">The sequence shown here is derived from an EMBL/GenBank/DDBJ whole genome shotgun (WGS) entry which is preliminary data.</text>
</comment>